<keyword evidence="3 7" id="KW-0812">Transmembrane</keyword>
<keyword evidence="2" id="KW-1003">Cell membrane</keyword>
<dbReference type="GO" id="GO:0005886">
    <property type="term" value="C:plasma membrane"/>
    <property type="evidence" value="ECO:0007669"/>
    <property type="project" value="UniProtKB-SubCell"/>
</dbReference>
<feature type="domain" description="ABC3 transporter permease C-terminal" evidence="8">
    <location>
        <begin position="278"/>
        <end position="391"/>
    </location>
</feature>
<reference evidence="10 11" key="1">
    <citation type="journal article" date="2013" name="Genome Biol. Evol.">
        <title>Genomes of Stigonematalean cyanobacteria (subsection V) and the evolution of oxygenic photosynthesis from prokaryotes to plastids.</title>
        <authorList>
            <person name="Dagan T."/>
            <person name="Roettger M."/>
            <person name="Stucken K."/>
            <person name="Landan G."/>
            <person name="Koch R."/>
            <person name="Major P."/>
            <person name="Gould S.B."/>
            <person name="Goremykin V.V."/>
            <person name="Rippka R."/>
            <person name="Tandeau de Marsac N."/>
            <person name="Gugger M."/>
            <person name="Lockhart P.J."/>
            <person name="Allen J.F."/>
            <person name="Brune I."/>
            <person name="Maus I."/>
            <person name="Puhler A."/>
            <person name="Martin W.F."/>
        </authorList>
    </citation>
    <scope>NUCLEOTIDE SEQUENCE [LARGE SCALE GENOMIC DNA]</scope>
    <source>
        <strain evidence="10 11">PCC 7110</strain>
    </source>
</reference>
<dbReference type="GO" id="GO:0022857">
    <property type="term" value="F:transmembrane transporter activity"/>
    <property type="evidence" value="ECO:0007669"/>
    <property type="project" value="TreeGrafter"/>
</dbReference>
<feature type="transmembrane region" description="Helical" evidence="7">
    <location>
        <begin position="275"/>
        <end position="300"/>
    </location>
</feature>
<gene>
    <name evidence="10" type="ORF">WA1_13270</name>
</gene>
<dbReference type="OrthoDB" id="9770099at2"/>
<dbReference type="AlphaFoldDB" id="A0A139XEG5"/>
<dbReference type="Pfam" id="PF02687">
    <property type="entry name" value="FtsX"/>
    <property type="match status" value="1"/>
</dbReference>
<dbReference type="InterPro" id="IPR025857">
    <property type="entry name" value="MacB_PCD"/>
</dbReference>
<dbReference type="STRING" id="128403.WA1_13270"/>
<feature type="transmembrane region" description="Helical" evidence="7">
    <location>
        <begin position="321"/>
        <end position="345"/>
    </location>
</feature>
<evidence type="ECO:0000256" key="5">
    <source>
        <dbReference type="ARBA" id="ARBA00023136"/>
    </source>
</evidence>
<organism evidence="10 11">
    <name type="scientific">Scytonema hofmannii PCC 7110</name>
    <dbReference type="NCBI Taxonomy" id="128403"/>
    <lineage>
        <taxon>Bacteria</taxon>
        <taxon>Bacillati</taxon>
        <taxon>Cyanobacteriota</taxon>
        <taxon>Cyanophyceae</taxon>
        <taxon>Nostocales</taxon>
        <taxon>Scytonemataceae</taxon>
        <taxon>Scytonema</taxon>
    </lineage>
</organism>
<comment type="caution">
    <text evidence="10">The sequence shown here is derived from an EMBL/GenBank/DDBJ whole genome shotgun (WGS) entry which is preliminary data.</text>
</comment>
<comment type="similarity">
    <text evidence="6">Belongs to the ABC-4 integral membrane protein family.</text>
</comment>
<dbReference type="PANTHER" id="PTHR30572">
    <property type="entry name" value="MEMBRANE COMPONENT OF TRANSPORTER-RELATED"/>
    <property type="match status" value="1"/>
</dbReference>
<keyword evidence="4 7" id="KW-1133">Transmembrane helix</keyword>
<sequence>MSISIPDLLFLTWKSLHSNPVRSGLTTLGVFMGVAAISATLNIADITNAQIEAKLADRDKPYLIPYIIREEGFAVGDDLNKDDEVALKRSIASVRSISSVSSIYGLSSVQYEDNEVKNLRTYGVSQNYISTTGRTILQGRFFKTVDFEQYRPVAVIDQKLAATLFREKSPLNQAIFLANTRLTVIGVVETKSIGQEFGDTSGTLWLPSTFASALAGDFQFSSFHISPYQLEDMPQLKEKVKQVLSKRHPKTVVETFDNTADLLKERELQQSATQALAVVGVIALLISGVGIANITIASVLERIEEIGIRRALGATQFEVMMQFIIEALLLSFVGGTMAIISVHGLTQTATTVIIQTPYQFSLRNAALSMGAAIAVGVGSSVLPALKATKVDIIAALRSD</sequence>
<evidence type="ECO:0000259" key="9">
    <source>
        <dbReference type="Pfam" id="PF12704"/>
    </source>
</evidence>
<accession>A0A139XEG5</accession>
<evidence type="ECO:0000313" key="11">
    <source>
        <dbReference type="Proteomes" id="UP000076925"/>
    </source>
</evidence>
<evidence type="ECO:0000256" key="3">
    <source>
        <dbReference type="ARBA" id="ARBA00022692"/>
    </source>
</evidence>
<dbReference type="RefSeq" id="WP_017745232.1">
    <property type="nucleotide sequence ID" value="NZ_KQ976354.1"/>
</dbReference>
<dbReference type="InterPro" id="IPR003838">
    <property type="entry name" value="ABC3_permease_C"/>
</dbReference>
<dbReference type="InterPro" id="IPR050250">
    <property type="entry name" value="Macrolide_Exporter_MacB"/>
</dbReference>
<keyword evidence="5 7" id="KW-0472">Membrane</keyword>
<keyword evidence="11" id="KW-1185">Reference proteome</keyword>
<evidence type="ECO:0000256" key="1">
    <source>
        <dbReference type="ARBA" id="ARBA00004651"/>
    </source>
</evidence>
<dbReference type="Proteomes" id="UP000076925">
    <property type="component" value="Unassembled WGS sequence"/>
</dbReference>
<protein>
    <submittedName>
        <fullName evidence="10">Peptide ABC transporter permease</fullName>
    </submittedName>
</protein>
<dbReference type="PANTHER" id="PTHR30572:SF4">
    <property type="entry name" value="ABC TRANSPORTER PERMEASE YTRF"/>
    <property type="match status" value="1"/>
</dbReference>
<evidence type="ECO:0000256" key="4">
    <source>
        <dbReference type="ARBA" id="ARBA00022989"/>
    </source>
</evidence>
<evidence type="ECO:0000259" key="8">
    <source>
        <dbReference type="Pfam" id="PF02687"/>
    </source>
</evidence>
<evidence type="ECO:0000256" key="2">
    <source>
        <dbReference type="ARBA" id="ARBA00022475"/>
    </source>
</evidence>
<name>A0A139XEG5_9CYAN</name>
<evidence type="ECO:0000313" key="10">
    <source>
        <dbReference type="EMBL" id="KYC43066.1"/>
    </source>
</evidence>
<comment type="subcellular location">
    <subcellularLocation>
        <location evidence="1">Cell membrane</location>
        <topology evidence="1">Multi-pass membrane protein</topology>
    </subcellularLocation>
</comment>
<feature type="domain" description="MacB-like periplasmic core" evidence="9">
    <location>
        <begin position="23"/>
        <end position="242"/>
    </location>
</feature>
<dbReference type="EMBL" id="ANNX02000016">
    <property type="protein sequence ID" value="KYC43066.1"/>
    <property type="molecule type" value="Genomic_DNA"/>
</dbReference>
<proteinExistence type="inferred from homology"/>
<evidence type="ECO:0000256" key="6">
    <source>
        <dbReference type="ARBA" id="ARBA00038076"/>
    </source>
</evidence>
<evidence type="ECO:0000256" key="7">
    <source>
        <dbReference type="SAM" id="Phobius"/>
    </source>
</evidence>
<feature type="transmembrane region" description="Helical" evidence="7">
    <location>
        <begin position="365"/>
        <end position="385"/>
    </location>
</feature>
<dbReference type="Pfam" id="PF12704">
    <property type="entry name" value="MacB_PCD"/>
    <property type="match status" value="1"/>
</dbReference>